<dbReference type="InterPro" id="IPR009959">
    <property type="entry name" value="Cyclase_SnoaL-like"/>
</dbReference>
<name>A0A7I7Q902_9MYCO</name>
<sequence>MADEIKRRVLDVGLDGVIVNLPTRGYTTGLVTRVGEVLGPLAAVGEEESMGGLPQDYRSLYLAYLKCCNEHDFDGMAAFYTPTIKVNDAAMDPAAVAAQFAPIVSAFPDWHWDMRHLVVDDEYISVHFTVTGTHRGVFQGVEPTGRRVSISEFTLYRVEEGKFAEVWDLAEMGAVLQQISRD</sequence>
<evidence type="ECO:0008006" key="3">
    <source>
        <dbReference type="Google" id="ProtNLM"/>
    </source>
</evidence>
<protein>
    <recommendedName>
        <fullName evidence="3">Ester cyclase</fullName>
    </recommendedName>
</protein>
<dbReference type="KEGG" id="msto:MSTO_27570"/>
<dbReference type="Pfam" id="PF07366">
    <property type="entry name" value="SnoaL"/>
    <property type="match status" value="1"/>
</dbReference>
<dbReference type="SUPFAM" id="SSF54427">
    <property type="entry name" value="NTF2-like"/>
    <property type="match status" value="1"/>
</dbReference>
<dbReference type="InterPro" id="IPR032710">
    <property type="entry name" value="NTF2-like_dom_sf"/>
</dbReference>
<proteinExistence type="predicted"/>
<gene>
    <name evidence="1" type="ORF">MSTO_27570</name>
</gene>
<dbReference type="EMBL" id="AP022587">
    <property type="protein sequence ID" value="BBY22552.1"/>
    <property type="molecule type" value="Genomic_DNA"/>
</dbReference>
<dbReference type="GO" id="GO:0030638">
    <property type="term" value="P:polyketide metabolic process"/>
    <property type="evidence" value="ECO:0007669"/>
    <property type="project" value="InterPro"/>
</dbReference>
<evidence type="ECO:0000313" key="2">
    <source>
        <dbReference type="Proteomes" id="UP000467130"/>
    </source>
</evidence>
<dbReference type="Proteomes" id="UP000467130">
    <property type="component" value="Chromosome"/>
</dbReference>
<reference evidence="1 2" key="1">
    <citation type="journal article" date="2019" name="Emerg. Microbes Infect.">
        <title>Comprehensive subspecies identification of 175 nontuberculous mycobacteria species based on 7547 genomic profiles.</title>
        <authorList>
            <person name="Matsumoto Y."/>
            <person name="Kinjo T."/>
            <person name="Motooka D."/>
            <person name="Nabeya D."/>
            <person name="Jung N."/>
            <person name="Uechi K."/>
            <person name="Horii T."/>
            <person name="Iida T."/>
            <person name="Fujita J."/>
            <person name="Nakamura S."/>
        </authorList>
    </citation>
    <scope>NUCLEOTIDE SEQUENCE [LARGE SCALE GENOMIC DNA]</scope>
    <source>
        <strain evidence="1 2">JCM 17783</strain>
    </source>
</reference>
<evidence type="ECO:0000313" key="1">
    <source>
        <dbReference type="EMBL" id="BBY22552.1"/>
    </source>
</evidence>
<accession>A0A7I7Q902</accession>
<dbReference type="RefSeq" id="WP_163790529.1">
    <property type="nucleotide sequence ID" value="NZ_AP022587.1"/>
</dbReference>
<dbReference type="PANTHER" id="PTHR38436:SF1">
    <property type="entry name" value="ESTER CYCLASE"/>
    <property type="match status" value="1"/>
</dbReference>
<dbReference type="PANTHER" id="PTHR38436">
    <property type="entry name" value="POLYKETIDE CYCLASE SNOAL-LIKE DOMAIN"/>
    <property type="match status" value="1"/>
</dbReference>
<dbReference type="Gene3D" id="3.10.450.50">
    <property type="match status" value="1"/>
</dbReference>
<dbReference type="AlphaFoldDB" id="A0A7I7Q902"/>
<organism evidence="1 2">
    <name type="scientific">Mycobacterium stomatepiae</name>
    <dbReference type="NCBI Taxonomy" id="470076"/>
    <lineage>
        <taxon>Bacteria</taxon>
        <taxon>Bacillati</taxon>
        <taxon>Actinomycetota</taxon>
        <taxon>Actinomycetes</taxon>
        <taxon>Mycobacteriales</taxon>
        <taxon>Mycobacteriaceae</taxon>
        <taxon>Mycobacterium</taxon>
        <taxon>Mycobacterium simiae complex</taxon>
    </lineage>
</organism>
<keyword evidence="2" id="KW-1185">Reference proteome</keyword>